<evidence type="ECO:0000256" key="1">
    <source>
        <dbReference type="SAM" id="MobiDB-lite"/>
    </source>
</evidence>
<comment type="caution">
    <text evidence="2">The sequence shown here is derived from an EMBL/GenBank/DDBJ whole genome shotgun (WGS) entry which is preliminary data.</text>
</comment>
<accession>A0A8J2SNN3</accession>
<protein>
    <submittedName>
        <fullName evidence="2">Uncharacterized protein</fullName>
    </submittedName>
</protein>
<sequence>MAALTAASPSPKDDTDRRIAALTEHFEAGRTVKAVDAALQAACASADEAPRPRITLRLKTHGGAIECWVLETHDGVPQAFRCDQEGADADVAASMEMALATFLRLAARRLKTSRAVLAGQCKASGHRRSLERWGPMLTDAKKRLADALDLRAPPPSVIEKKGWFRRRSRDWRCAVSALKSQTVGGRWRLRAEIAAPSTSRDVRVDCRASDMECGEELRRELGALQRAAASALGVNEDLPDLPAAASFTGGRVCRIAITQKGSVVKLSILACAPGAVNAALTTTSLDLRETDDVHVAVADICSEIGAAWGRLTRKERSRSKSPLRSPLRQVNAGDDRAWEPPAKQTSSALETADLAKLHKGKQAYLDRLVRKANF</sequence>
<feature type="region of interest" description="Disordered" evidence="1">
    <location>
        <begin position="315"/>
        <end position="345"/>
    </location>
</feature>
<dbReference type="InterPro" id="IPR036527">
    <property type="entry name" value="SCP2_sterol-bd_dom_sf"/>
</dbReference>
<proteinExistence type="predicted"/>
<keyword evidence="3" id="KW-1185">Reference proteome</keyword>
<dbReference type="EMBL" id="CAKKNE010000004">
    <property type="protein sequence ID" value="CAH0374181.1"/>
    <property type="molecule type" value="Genomic_DNA"/>
</dbReference>
<dbReference type="AlphaFoldDB" id="A0A8J2SNN3"/>
<evidence type="ECO:0000313" key="3">
    <source>
        <dbReference type="Proteomes" id="UP000789595"/>
    </source>
</evidence>
<organism evidence="2 3">
    <name type="scientific">Pelagomonas calceolata</name>
    <dbReference type="NCBI Taxonomy" id="35677"/>
    <lineage>
        <taxon>Eukaryota</taxon>
        <taxon>Sar</taxon>
        <taxon>Stramenopiles</taxon>
        <taxon>Ochrophyta</taxon>
        <taxon>Pelagophyceae</taxon>
        <taxon>Pelagomonadales</taxon>
        <taxon>Pelagomonadaceae</taxon>
        <taxon>Pelagomonas</taxon>
    </lineage>
</organism>
<reference evidence="2" key="1">
    <citation type="submission" date="2021-11" db="EMBL/GenBank/DDBJ databases">
        <authorList>
            <consortium name="Genoscope - CEA"/>
            <person name="William W."/>
        </authorList>
    </citation>
    <scope>NUCLEOTIDE SEQUENCE</scope>
</reference>
<dbReference type="SUPFAM" id="SSF55718">
    <property type="entry name" value="SCP-like"/>
    <property type="match status" value="1"/>
</dbReference>
<dbReference type="Proteomes" id="UP000789595">
    <property type="component" value="Unassembled WGS sequence"/>
</dbReference>
<evidence type="ECO:0000313" key="2">
    <source>
        <dbReference type="EMBL" id="CAH0374181.1"/>
    </source>
</evidence>
<gene>
    <name evidence="2" type="ORF">PECAL_4P14500</name>
</gene>
<name>A0A8J2SNN3_9STRA</name>